<reference evidence="1 2" key="1">
    <citation type="submission" date="2024-08" db="EMBL/GenBank/DDBJ databases">
        <title>Genome mining of Saccharopolyspora cebuensis PGLac3 from Nigerian medicinal plant.</title>
        <authorList>
            <person name="Ezeobiora C.E."/>
            <person name="Igbokwe N.H."/>
            <person name="Amin D.H."/>
            <person name="Mendie U.E."/>
        </authorList>
    </citation>
    <scope>NUCLEOTIDE SEQUENCE [LARGE SCALE GENOMIC DNA]</scope>
    <source>
        <strain evidence="1 2">PGLac3</strain>
    </source>
</reference>
<organism evidence="1 2">
    <name type="scientific">Saccharopolyspora cebuensis</name>
    <dbReference type="NCBI Taxonomy" id="418759"/>
    <lineage>
        <taxon>Bacteria</taxon>
        <taxon>Bacillati</taxon>
        <taxon>Actinomycetota</taxon>
        <taxon>Actinomycetes</taxon>
        <taxon>Pseudonocardiales</taxon>
        <taxon>Pseudonocardiaceae</taxon>
        <taxon>Saccharopolyspora</taxon>
    </lineage>
</organism>
<evidence type="ECO:0000313" key="2">
    <source>
        <dbReference type="Proteomes" id="UP001564626"/>
    </source>
</evidence>
<sequence length="412" mass="43549">MTASSHPVSGDPPVFPVLEEHTRDRIHALARARWPAGEIVVGALLSSVTNFVVPVSVHDEHGMARQVAKYPILGTSLVSLTNATRGSAEQLLAAQARYTARPDAAARVEATHLDLLRHHAAQPDRAITVPEVLACDGGVLITSAAGGGSVAKALLNHDPATLESVTAAMQHAASLAADPALRDALAATAGRRSNTITATLARKFGGAYAERYLAGLGTGWSDEADRVPLVREFARVVAAVRLAAPPAAPVGHVVFGDLKPEHILIDEHTRRQVWLDPCLHLGELAEDAAKLASRLALHAGLLSRTPHPDLPRILHTVVESAVEAYPPKWRRQARARLAVWWLGDVLNVLSTALSVPPDTPVPVPALTPTAARHAPSLLAWVARMLDAVADDPAGATDTLVSTAATLMPGQRR</sequence>
<dbReference type="InterPro" id="IPR011009">
    <property type="entry name" value="Kinase-like_dom_sf"/>
</dbReference>
<evidence type="ECO:0008006" key="3">
    <source>
        <dbReference type="Google" id="ProtNLM"/>
    </source>
</evidence>
<dbReference type="Proteomes" id="UP001564626">
    <property type="component" value="Unassembled WGS sequence"/>
</dbReference>
<proteinExistence type="predicted"/>
<keyword evidence="2" id="KW-1185">Reference proteome</keyword>
<dbReference type="RefSeq" id="WP_369775316.1">
    <property type="nucleotide sequence ID" value="NZ_JBGEHV010000050.1"/>
</dbReference>
<protein>
    <recommendedName>
        <fullName evidence="3">Phosphotransferase enzyme family protein</fullName>
    </recommendedName>
</protein>
<gene>
    <name evidence="1" type="ORF">AB8O55_22485</name>
</gene>
<evidence type="ECO:0000313" key="1">
    <source>
        <dbReference type="EMBL" id="MEY8042190.1"/>
    </source>
</evidence>
<dbReference type="EMBL" id="JBGEHV010000050">
    <property type="protein sequence ID" value="MEY8042190.1"/>
    <property type="molecule type" value="Genomic_DNA"/>
</dbReference>
<name>A0ABV4CM89_9PSEU</name>
<accession>A0ABV4CM89</accession>
<comment type="caution">
    <text evidence="1">The sequence shown here is derived from an EMBL/GenBank/DDBJ whole genome shotgun (WGS) entry which is preliminary data.</text>
</comment>
<dbReference type="SUPFAM" id="SSF56112">
    <property type="entry name" value="Protein kinase-like (PK-like)"/>
    <property type="match status" value="1"/>
</dbReference>